<evidence type="ECO:0000259" key="12">
    <source>
        <dbReference type="Pfam" id="PF00905"/>
    </source>
</evidence>
<feature type="domain" description="Penicillin-binding protein dimerisation" evidence="13">
    <location>
        <begin position="61"/>
        <end position="323"/>
    </location>
</feature>
<evidence type="ECO:0000256" key="2">
    <source>
        <dbReference type="ARBA" id="ARBA00004236"/>
    </source>
</evidence>
<reference evidence="14 15" key="1">
    <citation type="submission" date="2024-03" db="EMBL/GenBank/DDBJ databases">
        <title>Human intestinal bacterial collection.</title>
        <authorList>
            <person name="Pauvert C."/>
            <person name="Hitch T.C.A."/>
            <person name="Clavel T."/>
        </authorList>
    </citation>
    <scope>NUCLEOTIDE SEQUENCE [LARGE SCALE GENOMIC DNA]</scope>
    <source>
        <strain evidence="14 15">CLA-AA-H185</strain>
    </source>
</reference>
<evidence type="ECO:0000256" key="8">
    <source>
        <dbReference type="ARBA" id="ARBA00022989"/>
    </source>
</evidence>
<evidence type="ECO:0000256" key="1">
    <source>
        <dbReference type="ARBA" id="ARBA00004167"/>
    </source>
</evidence>
<feature type="domain" description="Penicillin-binding protein transpeptidase" evidence="12">
    <location>
        <begin position="604"/>
        <end position="920"/>
    </location>
</feature>
<evidence type="ECO:0000256" key="7">
    <source>
        <dbReference type="ARBA" id="ARBA00022984"/>
    </source>
</evidence>
<gene>
    <name evidence="14" type="ORF">WMO43_07070</name>
</gene>
<keyword evidence="4" id="KW-1003">Cell membrane</keyword>
<dbReference type="Pfam" id="PF00905">
    <property type="entry name" value="Transpeptidase"/>
    <property type="match status" value="1"/>
</dbReference>
<name>A0ABV1HE74_9FIRM</name>
<keyword evidence="5 11" id="KW-0812">Transmembrane</keyword>
<organism evidence="14 15">
    <name type="scientific">Maccoyibacter intestinihominis</name>
    <dbReference type="NCBI Taxonomy" id="3133499"/>
    <lineage>
        <taxon>Bacteria</taxon>
        <taxon>Bacillati</taxon>
        <taxon>Bacillota</taxon>
        <taxon>Clostridia</taxon>
        <taxon>Lachnospirales</taxon>
        <taxon>Lachnospiraceae</taxon>
        <taxon>Maccoyibacter</taxon>
    </lineage>
</organism>
<evidence type="ECO:0000313" key="15">
    <source>
        <dbReference type="Proteomes" id="UP001454489"/>
    </source>
</evidence>
<keyword evidence="15" id="KW-1185">Reference proteome</keyword>
<keyword evidence="10" id="KW-0961">Cell wall biogenesis/degradation</keyword>
<evidence type="ECO:0000256" key="6">
    <source>
        <dbReference type="ARBA" id="ARBA00022960"/>
    </source>
</evidence>
<keyword evidence="7" id="KW-0573">Peptidoglycan synthesis</keyword>
<dbReference type="Pfam" id="PF03717">
    <property type="entry name" value="PBP_dimer"/>
    <property type="match status" value="1"/>
</dbReference>
<proteinExistence type="inferred from homology"/>
<comment type="similarity">
    <text evidence="3">Belongs to the transpeptidase family.</text>
</comment>
<dbReference type="Gene3D" id="3.40.710.10">
    <property type="entry name" value="DD-peptidase/beta-lactamase superfamily"/>
    <property type="match status" value="1"/>
</dbReference>
<keyword evidence="8 11" id="KW-1133">Transmembrane helix</keyword>
<dbReference type="InterPro" id="IPR005311">
    <property type="entry name" value="PBP_dimer"/>
</dbReference>
<feature type="transmembrane region" description="Helical" evidence="11">
    <location>
        <begin position="17"/>
        <end position="36"/>
    </location>
</feature>
<dbReference type="InterPro" id="IPR036138">
    <property type="entry name" value="PBP_dimer_sf"/>
</dbReference>
<keyword evidence="9 11" id="KW-0472">Membrane</keyword>
<evidence type="ECO:0000256" key="9">
    <source>
        <dbReference type="ARBA" id="ARBA00023136"/>
    </source>
</evidence>
<dbReference type="RefSeq" id="WP_353530711.1">
    <property type="nucleotide sequence ID" value="NZ_JBBMEX010000006.1"/>
</dbReference>
<evidence type="ECO:0000256" key="4">
    <source>
        <dbReference type="ARBA" id="ARBA00022475"/>
    </source>
</evidence>
<dbReference type="SUPFAM" id="SSF56601">
    <property type="entry name" value="beta-lactamase/transpeptidase-like"/>
    <property type="match status" value="1"/>
</dbReference>
<dbReference type="EMBL" id="JBBMEX010000006">
    <property type="protein sequence ID" value="MEQ2557627.1"/>
    <property type="molecule type" value="Genomic_DNA"/>
</dbReference>
<dbReference type="InterPro" id="IPR050515">
    <property type="entry name" value="Beta-lactam/transpept"/>
</dbReference>
<dbReference type="Proteomes" id="UP001454489">
    <property type="component" value="Unassembled WGS sequence"/>
</dbReference>
<dbReference type="Gene3D" id="3.90.1310.10">
    <property type="entry name" value="Penicillin-binding protein 2a (Domain 2)"/>
    <property type="match status" value="1"/>
</dbReference>
<evidence type="ECO:0000256" key="5">
    <source>
        <dbReference type="ARBA" id="ARBA00022692"/>
    </source>
</evidence>
<dbReference type="PANTHER" id="PTHR30627">
    <property type="entry name" value="PEPTIDOGLYCAN D,D-TRANSPEPTIDASE"/>
    <property type="match status" value="1"/>
</dbReference>
<evidence type="ECO:0000256" key="11">
    <source>
        <dbReference type="SAM" id="Phobius"/>
    </source>
</evidence>
<evidence type="ECO:0000256" key="3">
    <source>
        <dbReference type="ARBA" id="ARBA00007171"/>
    </source>
</evidence>
<protein>
    <submittedName>
        <fullName evidence="14">Penicillin-binding transpeptidase domain-containing protein</fullName>
    </submittedName>
</protein>
<evidence type="ECO:0000313" key="14">
    <source>
        <dbReference type="EMBL" id="MEQ2557627.1"/>
    </source>
</evidence>
<dbReference type="PANTHER" id="PTHR30627:SF2">
    <property type="entry name" value="PEPTIDOGLYCAN D,D-TRANSPEPTIDASE MRDA"/>
    <property type="match status" value="1"/>
</dbReference>
<evidence type="ECO:0000256" key="10">
    <source>
        <dbReference type="ARBA" id="ARBA00023316"/>
    </source>
</evidence>
<keyword evidence="6" id="KW-0133">Cell shape</keyword>
<dbReference type="SUPFAM" id="SSF56519">
    <property type="entry name" value="Penicillin binding protein dimerisation domain"/>
    <property type="match status" value="1"/>
</dbReference>
<comment type="subcellular location">
    <subcellularLocation>
        <location evidence="2">Cell membrane</location>
    </subcellularLocation>
    <subcellularLocation>
        <location evidence="1">Membrane</location>
        <topology evidence="1">Single-pass membrane protein</topology>
    </subcellularLocation>
</comment>
<sequence>MFDKIKEVFANILKSRILVLTIIMCILSFLLLWRVFNLQIINGQEYLDNYTLKIEKTRDLASTRGNIYDKNGKLLAYNELAYAITLEDNGVYNSRAERNKALNKELYRLLKVLDKNKDQIRNDFYISYSERDGYQYTVSGTTLKRFLADIYDHKSTDDLKYNKTLGYNEAEATPEQVMEYLSSDKRYGISDKYSAYNRYRILVLRYAIAQNSYQKFVLTVLATGVSDETVAWVSENSDTLQGMSVNEETVRKYNDSKYFAHIIGYTGQISVDEYKELSKKDKSYSLTDVVGKSGIEQVMDKELQGEKGYEKISVDNLGKVVDVIKRKEPTAGNDVYLSIDADLTKAVYDLLEQEIAGIVYSKIENIKEYHSTGSASDIKIPIDDVYFAFINNGMIDTSHFTEDDASDTERTVYSAYTSKESSVLSRMDSLLSGSANTPFGELGEEDQDYITELIKRLKSNGVLDNSAIDTSDGTYVNWKEGKISLNEYLNYAISKSWIDISKFTVEEKYSDSEEIFQSLTAYILDDLKEDYNFSKIVYKYMIRQNMISGTQLCLILYDQGVLEKDEAQIAALSNGSASAYNFVREKIKSLEITPAQLALDPCSGSCVVTNVKTGELLALVSYPGYDNNRLANSVDSEYYSSLSNNLSLPLYNHATQQKTAPGSTFKMVSAVAGLTEGVISIGEHITDKGQFDRFANGPKCWIYPSSHGSINVSEAIRDSCNYYFSEVGYRLSLQGGTYNEEKGLEKIKEYASLFGLDSNTGIEIPESKPEIATEYPVTAAFGQSNHNFTTSELARYVTTVANSGTLYKETLLKKVCDPDGKTIKEYGPTVENQLSEVSGSTWDAVHSGMRMVISTLDAFNGMGVEVAGKTGTAQQVQTRPNHALFVGYAPYADPEVSIATRIAYGYTSHNAADVSAQILKYYFKLASEEELLDGTAEDVGNSANAVTD</sequence>
<accession>A0ABV1HE74</accession>
<dbReference type="InterPro" id="IPR001460">
    <property type="entry name" value="PCN-bd_Tpept"/>
</dbReference>
<comment type="caution">
    <text evidence="14">The sequence shown here is derived from an EMBL/GenBank/DDBJ whole genome shotgun (WGS) entry which is preliminary data.</text>
</comment>
<evidence type="ECO:0000259" key="13">
    <source>
        <dbReference type="Pfam" id="PF03717"/>
    </source>
</evidence>
<dbReference type="InterPro" id="IPR012338">
    <property type="entry name" value="Beta-lactam/transpept-like"/>
</dbReference>